<reference evidence="3" key="1">
    <citation type="submission" date="2016-09" db="EMBL/GenBank/DDBJ databases">
        <authorList>
            <person name="Greninger A.L."/>
            <person name="Jerome K.R."/>
            <person name="Mcnair B."/>
            <person name="Wallis C."/>
            <person name="Fang F."/>
        </authorList>
    </citation>
    <scope>NUCLEOTIDE SEQUENCE [LARGE SCALE GENOMIC DNA]</scope>
    <source>
        <strain evidence="3">BC1_M4</strain>
    </source>
</reference>
<dbReference type="PRINTS" id="PR00368">
    <property type="entry name" value="FADPNR"/>
</dbReference>
<proteinExistence type="predicted"/>
<dbReference type="RefSeq" id="WP_069400930.1">
    <property type="nucleotide sequence ID" value="NZ_JBKFED010000006.1"/>
</dbReference>
<keyword evidence="3" id="KW-1185">Reference proteome</keyword>
<dbReference type="Pfam" id="PF07992">
    <property type="entry name" value="Pyr_redox_2"/>
    <property type="match status" value="1"/>
</dbReference>
<evidence type="ECO:0000313" key="2">
    <source>
        <dbReference type="EMBL" id="ODR05352.1"/>
    </source>
</evidence>
<evidence type="ECO:0000259" key="1">
    <source>
        <dbReference type="Pfam" id="PF07992"/>
    </source>
</evidence>
<comment type="caution">
    <text evidence="2">The sequence shown here is derived from an EMBL/GenBank/DDBJ whole genome shotgun (WGS) entry which is preliminary data.</text>
</comment>
<feature type="domain" description="FAD/NAD(P)-binding" evidence="1">
    <location>
        <begin position="7"/>
        <end position="189"/>
    </location>
</feature>
<dbReference type="GO" id="GO:0016491">
    <property type="term" value="F:oxidoreductase activity"/>
    <property type="evidence" value="ECO:0007669"/>
    <property type="project" value="InterPro"/>
</dbReference>
<dbReference type="PANTHER" id="PTHR38688">
    <property type="entry name" value="PYR_REDOX_2 DOMAIN-CONTAINING PROTEIN"/>
    <property type="match status" value="1"/>
</dbReference>
<dbReference type="EMBL" id="MIHC01000023">
    <property type="protein sequence ID" value="ODR05352.1"/>
    <property type="molecule type" value="Genomic_DNA"/>
</dbReference>
<protein>
    <submittedName>
        <fullName evidence="2">Pyridine nucleotide-disulfide oxidoreductase</fullName>
    </submittedName>
</protein>
<dbReference type="AlphaFoldDB" id="A0A1E3ST91"/>
<dbReference type="InterPro" id="IPR036188">
    <property type="entry name" value="FAD/NAD-bd_sf"/>
</dbReference>
<gene>
    <name evidence="2" type="ORF">BHQ21_14195</name>
</gene>
<dbReference type="InterPro" id="IPR053275">
    <property type="entry name" value="Agnestin_monoxygenase"/>
</dbReference>
<organism evidence="2 3">
    <name type="scientific">Mycobacterium sherrisii</name>
    <dbReference type="NCBI Taxonomy" id="243061"/>
    <lineage>
        <taxon>Bacteria</taxon>
        <taxon>Bacillati</taxon>
        <taxon>Actinomycetota</taxon>
        <taxon>Actinomycetes</taxon>
        <taxon>Mycobacteriales</taxon>
        <taxon>Mycobacteriaceae</taxon>
        <taxon>Mycobacterium</taxon>
        <taxon>Mycobacterium simiae complex</taxon>
    </lineage>
</organism>
<dbReference type="SUPFAM" id="SSF51905">
    <property type="entry name" value="FAD/NAD(P)-binding domain"/>
    <property type="match status" value="1"/>
</dbReference>
<dbReference type="PANTHER" id="PTHR38688:SF1">
    <property type="entry name" value="FAD_NAD(P)-BINDING DOMAIN-CONTAINING PROTEIN"/>
    <property type="match status" value="1"/>
</dbReference>
<accession>A0A1E3ST91</accession>
<dbReference type="Proteomes" id="UP000094224">
    <property type="component" value="Unassembled WGS sequence"/>
</dbReference>
<name>A0A1E3ST91_9MYCO</name>
<dbReference type="InterPro" id="IPR023753">
    <property type="entry name" value="FAD/NAD-binding_dom"/>
</dbReference>
<dbReference type="Gene3D" id="3.50.50.60">
    <property type="entry name" value="FAD/NAD(P)-binding domain"/>
    <property type="match status" value="1"/>
</dbReference>
<sequence length="345" mass="38325">MTQYSWTVIGAGPAGIATVGRLLDHGVAGEQIAWIDPEFGVGDFGAKWGAVPSNTRVRLFLDYLAASPSFRFAQAPSFELNRLDPQQTCLLRVVAEPLRWITQHLRQRVDTFCTIATELALVNRQWTVTTQREVVTSKNVVLAVGAVPKKLSYAGLDEIAIETALDPAKLAQLPLDGATVAVFGSSHSAMIALPNLLNTPVKKVVNFYRSPLKYAVFLDDWIMYDDTGLKGQAAEWARENIDGTCPERLETYSVTHLEFEEILQACDHVVYTVGFERRHLPLTPQWGSLQYDPTNGILAPGLFGIGIAFPEYWIDPLGGGQYRVGLHKFMQRLETGLPLWFRYGT</sequence>
<dbReference type="STRING" id="243061.AWC25_17955"/>
<evidence type="ECO:0000313" key="3">
    <source>
        <dbReference type="Proteomes" id="UP000094224"/>
    </source>
</evidence>